<dbReference type="GeneID" id="112538501"/>
<dbReference type="EMBL" id="CAEY01000675">
    <property type="status" value="NOT_ANNOTATED_CDS"/>
    <property type="molecule type" value="Genomic_DNA"/>
</dbReference>
<sequence length="206" mass="23395">MIKPLILCTLAIICCLQIASTNSEETPAAVESNAEARGILSSIGGGIHEKLRKFVTTVKDILLGHHKKIGSFHFRLKECLEKLINLEKKLLGFKEESYSCPDISSLVDKVKEKLYINDHTVNPSDVQSMANYLQNHLRALDYRMQQESKYLNLAFEHIKYLHAYYPQNQPKPNYGPIKPSYLTQVNPSIKMRDGNNNSNNNNHAPQ</sequence>
<keyword evidence="2" id="KW-0732">Signal</keyword>
<reference evidence="3" key="2">
    <citation type="submission" date="2015-06" db="UniProtKB">
        <authorList>
            <consortium name="EnsemblMetazoa"/>
        </authorList>
    </citation>
    <scope>IDENTIFICATION</scope>
</reference>
<evidence type="ECO:0000256" key="2">
    <source>
        <dbReference type="SAM" id="SignalP"/>
    </source>
</evidence>
<name>T1KWZ0_TETUR</name>
<dbReference type="AlphaFoldDB" id="T1KWZ0"/>
<feature type="chain" id="PRO_5004591922" evidence="2">
    <location>
        <begin position="24"/>
        <end position="206"/>
    </location>
</feature>
<dbReference type="KEGG" id="tut:112538501"/>
<dbReference type="OMA" id="DILLGHH"/>
<keyword evidence="4" id="KW-1185">Reference proteome</keyword>
<dbReference type="Proteomes" id="UP000015104">
    <property type="component" value="Unassembled WGS sequence"/>
</dbReference>
<feature type="signal peptide" evidence="2">
    <location>
        <begin position="1"/>
        <end position="23"/>
    </location>
</feature>
<organism evidence="3 4">
    <name type="scientific">Tetranychus urticae</name>
    <name type="common">Two-spotted spider mite</name>
    <dbReference type="NCBI Taxonomy" id="32264"/>
    <lineage>
        <taxon>Eukaryota</taxon>
        <taxon>Metazoa</taxon>
        <taxon>Ecdysozoa</taxon>
        <taxon>Arthropoda</taxon>
        <taxon>Chelicerata</taxon>
        <taxon>Arachnida</taxon>
        <taxon>Acari</taxon>
        <taxon>Acariformes</taxon>
        <taxon>Trombidiformes</taxon>
        <taxon>Prostigmata</taxon>
        <taxon>Eleutherengona</taxon>
        <taxon>Raphignathae</taxon>
        <taxon>Tetranychoidea</taxon>
        <taxon>Tetranychidae</taxon>
        <taxon>Tetranychus</taxon>
    </lineage>
</organism>
<evidence type="ECO:0000313" key="4">
    <source>
        <dbReference type="Proteomes" id="UP000015104"/>
    </source>
</evidence>
<dbReference type="RefSeq" id="XP_025017840.1">
    <property type="nucleotide sequence ID" value="XM_025162072.1"/>
</dbReference>
<feature type="compositionally biased region" description="Low complexity" evidence="1">
    <location>
        <begin position="195"/>
        <end position="206"/>
    </location>
</feature>
<dbReference type="HOGENOM" id="CLU_1333463_0_0_1"/>
<feature type="region of interest" description="Disordered" evidence="1">
    <location>
        <begin position="187"/>
        <end position="206"/>
    </location>
</feature>
<reference evidence="4" key="1">
    <citation type="submission" date="2011-08" db="EMBL/GenBank/DDBJ databases">
        <authorList>
            <person name="Rombauts S."/>
        </authorList>
    </citation>
    <scope>NUCLEOTIDE SEQUENCE</scope>
    <source>
        <strain evidence="4">London</strain>
    </source>
</reference>
<evidence type="ECO:0000313" key="3">
    <source>
        <dbReference type="EnsemblMetazoa" id="tetur25g00520.1"/>
    </source>
</evidence>
<dbReference type="OrthoDB" id="10430701at2759"/>
<accession>T1KWZ0</accession>
<dbReference type="EnsemblMetazoa" id="tetur25g00520.1">
    <property type="protein sequence ID" value="tetur25g00520.1"/>
    <property type="gene ID" value="tetur25g00520"/>
</dbReference>
<protein>
    <submittedName>
        <fullName evidence="3">Uncharacterized protein</fullName>
    </submittedName>
</protein>
<evidence type="ECO:0000256" key="1">
    <source>
        <dbReference type="SAM" id="MobiDB-lite"/>
    </source>
</evidence>
<proteinExistence type="predicted"/>